<dbReference type="SMART" id="SM00054">
    <property type="entry name" value="EFh"/>
    <property type="match status" value="3"/>
</dbReference>
<dbReference type="PROSITE" id="PS50222">
    <property type="entry name" value="EF_HAND_2"/>
    <property type="match status" value="2"/>
</dbReference>
<dbReference type="PANTHER" id="PTHR46212:SF3">
    <property type="entry name" value="GH27120P"/>
    <property type="match status" value="1"/>
</dbReference>
<dbReference type="InterPro" id="IPR051426">
    <property type="entry name" value="Peflin/Sorcin_CaBP"/>
</dbReference>
<protein>
    <recommendedName>
        <fullName evidence="6">EF-hand domain-containing protein</fullName>
    </recommendedName>
</protein>
<evidence type="ECO:0000256" key="5">
    <source>
        <dbReference type="ARBA" id="ARBA00022837"/>
    </source>
</evidence>
<dbReference type="CDD" id="cd16180">
    <property type="entry name" value="EFh_PEF_Group_I"/>
    <property type="match status" value="1"/>
</dbReference>
<dbReference type="InterPro" id="IPR011992">
    <property type="entry name" value="EF-hand-dom_pair"/>
</dbReference>
<dbReference type="EMBL" id="OA883970">
    <property type="protein sequence ID" value="CAD7280088.1"/>
    <property type="molecule type" value="Genomic_DNA"/>
</dbReference>
<dbReference type="SUPFAM" id="SSF47473">
    <property type="entry name" value="EF-hand"/>
    <property type="match status" value="1"/>
</dbReference>
<evidence type="ECO:0000256" key="4">
    <source>
        <dbReference type="ARBA" id="ARBA00022737"/>
    </source>
</evidence>
<evidence type="ECO:0000256" key="1">
    <source>
        <dbReference type="ARBA" id="ARBA00004496"/>
    </source>
</evidence>
<evidence type="ECO:0000313" key="7">
    <source>
        <dbReference type="EMBL" id="CAD7280088.1"/>
    </source>
</evidence>
<dbReference type="GO" id="GO:0048306">
    <property type="term" value="F:calcium-dependent protein binding"/>
    <property type="evidence" value="ECO:0007669"/>
    <property type="project" value="UniProtKB-ARBA"/>
</dbReference>
<reference evidence="7" key="1">
    <citation type="submission" date="2020-11" db="EMBL/GenBank/DDBJ databases">
        <authorList>
            <person name="Tran Van P."/>
        </authorList>
    </citation>
    <scope>NUCLEOTIDE SEQUENCE</scope>
</reference>
<feature type="domain" description="EF-hand" evidence="6">
    <location>
        <begin position="13"/>
        <end position="48"/>
    </location>
</feature>
<name>A0A7R9BRY3_9CRUS</name>
<keyword evidence="2" id="KW-0963">Cytoplasm</keyword>
<dbReference type="Gene3D" id="1.10.238.10">
    <property type="entry name" value="EF-hand"/>
    <property type="match status" value="1"/>
</dbReference>
<dbReference type="Pfam" id="PF13405">
    <property type="entry name" value="EF-hand_6"/>
    <property type="match status" value="1"/>
</dbReference>
<dbReference type="GO" id="GO:0005509">
    <property type="term" value="F:calcium ion binding"/>
    <property type="evidence" value="ECO:0007669"/>
    <property type="project" value="InterPro"/>
</dbReference>
<evidence type="ECO:0000313" key="8">
    <source>
        <dbReference type="Proteomes" id="UP000678499"/>
    </source>
</evidence>
<feature type="domain" description="EF-hand" evidence="6">
    <location>
        <begin position="81"/>
        <end position="116"/>
    </location>
</feature>
<dbReference type="InterPro" id="IPR018247">
    <property type="entry name" value="EF_Hand_1_Ca_BS"/>
</dbReference>
<dbReference type="EMBL" id="CAJPEX010001933">
    <property type="protein sequence ID" value="CAG0920240.1"/>
    <property type="molecule type" value="Genomic_DNA"/>
</dbReference>
<accession>A0A7R9BRY3</accession>
<dbReference type="Pfam" id="PF13499">
    <property type="entry name" value="EF-hand_7"/>
    <property type="match status" value="1"/>
</dbReference>
<evidence type="ECO:0000259" key="6">
    <source>
        <dbReference type="PROSITE" id="PS50222"/>
    </source>
</evidence>
<keyword evidence="8" id="KW-1185">Reference proteome</keyword>
<dbReference type="Proteomes" id="UP000678499">
    <property type="component" value="Unassembled WGS sequence"/>
</dbReference>
<dbReference type="AlphaFoldDB" id="A0A7R9BRY3"/>
<keyword evidence="3" id="KW-0479">Metal-binding</keyword>
<dbReference type="PROSITE" id="PS00018">
    <property type="entry name" value="EF_HAND_1"/>
    <property type="match status" value="1"/>
</dbReference>
<sequence>MHPSSGRTVGAIVEEERLKGIFRSVDVNGDGEISSGELQRALGNGSFQYPFRLDVVERMISMFDRDFTGTINAREFVALWQYVSDWEKVFRRYDTKSDGYIDRAQFGTCLYAMGYRLSPYAVDSVVKRHGRPDSRGLHFDDFLACCVTVFTLTDIFRVHDTRQNGYASFNYDDFISKLSRAKY</sequence>
<dbReference type="PANTHER" id="PTHR46212">
    <property type="entry name" value="PEFLIN"/>
    <property type="match status" value="1"/>
</dbReference>
<keyword evidence="4" id="KW-0677">Repeat</keyword>
<evidence type="ECO:0000256" key="3">
    <source>
        <dbReference type="ARBA" id="ARBA00022723"/>
    </source>
</evidence>
<organism evidence="7">
    <name type="scientific">Notodromas monacha</name>
    <dbReference type="NCBI Taxonomy" id="399045"/>
    <lineage>
        <taxon>Eukaryota</taxon>
        <taxon>Metazoa</taxon>
        <taxon>Ecdysozoa</taxon>
        <taxon>Arthropoda</taxon>
        <taxon>Crustacea</taxon>
        <taxon>Oligostraca</taxon>
        <taxon>Ostracoda</taxon>
        <taxon>Podocopa</taxon>
        <taxon>Podocopida</taxon>
        <taxon>Cypridocopina</taxon>
        <taxon>Cypridoidea</taxon>
        <taxon>Cyprididae</taxon>
        <taxon>Notodromas</taxon>
    </lineage>
</organism>
<dbReference type="GO" id="GO:0005737">
    <property type="term" value="C:cytoplasm"/>
    <property type="evidence" value="ECO:0007669"/>
    <property type="project" value="UniProtKB-SubCell"/>
</dbReference>
<dbReference type="OrthoDB" id="10248537at2759"/>
<dbReference type="InterPro" id="IPR002048">
    <property type="entry name" value="EF_hand_dom"/>
</dbReference>
<comment type="subcellular location">
    <subcellularLocation>
        <location evidence="1">Cytoplasm</location>
    </subcellularLocation>
</comment>
<evidence type="ECO:0000256" key="2">
    <source>
        <dbReference type="ARBA" id="ARBA00022490"/>
    </source>
</evidence>
<proteinExistence type="predicted"/>
<keyword evidence="5" id="KW-0106">Calcium</keyword>
<gene>
    <name evidence="7" type="ORF">NMOB1V02_LOCUS7751</name>
</gene>